<proteinExistence type="predicted"/>
<dbReference type="EMBL" id="JABMIG020000015">
    <property type="protein sequence ID" value="KAL3803182.1"/>
    <property type="molecule type" value="Genomic_DNA"/>
</dbReference>
<dbReference type="AlphaFoldDB" id="A0ABD3QSS5"/>
<reference evidence="3 4" key="1">
    <citation type="journal article" date="2020" name="G3 (Bethesda)">
        <title>Improved Reference Genome for Cyclotella cryptica CCMP332, a Model for Cell Wall Morphogenesis, Salinity Adaptation, and Lipid Production in Diatoms (Bacillariophyta).</title>
        <authorList>
            <person name="Roberts W.R."/>
            <person name="Downey K.M."/>
            <person name="Ruck E.C."/>
            <person name="Traller J.C."/>
            <person name="Alverson A.J."/>
        </authorList>
    </citation>
    <scope>NUCLEOTIDE SEQUENCE [LARGE SCALE GENOMIC DNA]</scope>
    <source>
        <strain evidence="3 4">CCMP332</strain>
    </source>
</reference>
<dbReference type="Proteomes" id="UP001516023">
    <property type="component" value="Unassembled WGS sequence"/>
</dbReference>
<keyword evidence="2" id="KW-0472">Membrane</keyword>
<feature type="compositionally biased region" description="Basic residues" evidence="1">
    <location>
        <begin position="184"/>
        <end position="194"/>
    </location>
</feature>
<sequence>MKSATILPFALTMLQPHLIASEPSIKVVLKSRGSDTLQQPDQEQQDQHSERDLYSSETIAMDQVSDPCMTVPPIVETEYSAGDDDYAGTNKTLAPTANVRPRPTLMPTMEPTEVVISTLLPTEALVSTQNPTEAVVTPEPTVATVATPEPTLAAIVTSEPTPNPTPYPEDDGGLSDDAYITTKKPTKRPTRRPSPHPTGKPGYGYLPTSTYHPTYDNGDDWASGWMPTNPSVDDDAKPVQEDDDVDDWTGGFPIVTDDDNGHHNVESKAGKSSGKSHKSGKSGKGSKSGSSATDDSQGWGGSGVNGLSKVVSYASAEAVSSAQTIGGGHFGGRTGVVTGLVAIVLGVQVVLLRH</sequence>
<gene>
    <name evidence="3" type="ORF">HJC23_003457</name>
</gene>
<feature type="region of interest" description="Disordered" evidence="1">
    <location>
        <begin position="154"/>
        <end position="301"/>
    </location>
</feature>
<feature type="transmembrane region" description="Helical" evidence="2">
    <location>
        <begin position="330"/>
        <end position="352"/>
    </location>
</feature>
<accession>A0ABD3QSS5</accession>
<evidence type="ECO:0000256" key="2">
    <source>
        <dbReference type="SAM" id="Phobius"/>
    </source>
</evidence>
<feature type="region of interest" description="Disordered" evidence="1">
    <location>
        <begin position="32"/>
        <end position="51"/>
    </location>
</feature>
<evidence type="ECO:0000313" key="4">
    <source>
        <dbReference type="Proteomes" id="UP001516023"/>
    </source>
</evidence>
<feature type="compositionally biased region" description="Basic and acidic residues" evidence="1">
    <location>
        <begin position="259"/>
        <end position="269"/>
    </location>
</feature>
<evidence type="ECO:0000256" key="1">
    <source>
        <dbReference type="SAM" id="MobiDB-lite"/>
    </source>
</evidence>
<name>A0ABD3QSS5_9STRA</name>
<keyword evidence="2" id="KW-1133">Transmembrane helix</keyword>
<organism evidence="3 4">
    <name type="scientific">Cyclotella cryptica</name>
    <dbReference type="NCBI Taxonomy" id="29204"/>
    <lineage>
        <taxon>Eukaryota</taxon>
        <taxon>Sar</taxon>
        <taxon>Stramenopiles</taxon>
        <taxon>Ochrophyta</taxon>
        <taxon>Bacillariophyta</taxon>
        <taxon>Coscinodiscophyceae</taxon>
        <taxon>Thalassiosirophycidae</taxon>
        <taxon>Stephanodiscales</taxon>
        <taxon>Stephanodiscaceae</taxon>
        <taxon>Cyclotella</taxon>
    </lineage>
</organism>
<evidence type="ECO:0000313" key="3">
    <source>
        <dbReference type="EMBL" id="KAL3803182.1"/>
    </source>
</evidence>
<keyword evidence="4" id="KW-1185">Reference proteome</keyword>
<feature type="region of interest" description="Disordered" evidence="1">
    <location>
        <begin position="79"/>
        <end position="106"/>
    </location>
</feature>
<comment type="caution">
    <text evidence="3">The sequence shown here is derived from an EMBL/GenBank/DDBJ whole genome shotgun (WGS) entry which is preliminary data.</text>
</comment>
<keyword evidence="2" id="KW-0812">Transmembrane</keyword>
<protein>
    <submittedName>
        <fullName evidence="3">Uncharacterized protein</fullName>
    </submittedName>
</protein>